<comment type="caution">
    <text evidence="2">The sequence shown here is derived from an EMBL/GenBank/DDBJ whole genome shotgun (WGS) entry which is preliminary data.</text>
</comment>
<feature type="transmembrane region" description="Helical" evidence="1">
    <location>
        <begin position="17"/>
        <end position="33"/>
    </location>
</feature>
<keyword evidence="1" id="KW-0472">Membrane</keyword>
<evidence type="ECO:0000313" key="3">
    <source>
        <dbReference type="Proteomes" id="UP000003561"/>
    </source>
</evidence>
<dbReference type="EMBL" id="ACFY01000170">
    <property type="protein sequence ID" value="EEG91825.1"/>
    <property type="molecule type" value="Genomic_DNA"/>
</dbReference>
<organism evidence="2 3">
    <name type="scientific">Roseburia inulinivorans DSM 16841</name>
    <dbReference type="NCBI Taxonomy" id="622312"/>
    <lineage>
        <taxon>Bacteria</taxon>
        <taxon>Bacillati</taxon>
        <taxon>Bacillota</taxon>
        <taxon>Clostridia</taxon>
        <taxon>Lachnospirales</taxon>
        <taxon>Lachnospiraceae</taxon>
        <taxon>Roseburia</taxon>
    </lineage>
</organism>
<protein>
    <submittedName>
        <fullName evidence="2">Uncharacterized protein</fullName>
    </submittedName>
</protein>
<dbReference type="Proteomes" id="UP000003561">
    <property type="component" value="Unassembled WGS sequence"/>
</dbReference>
<evidence type="ECO:0000256" key="1">
    <source>
        <dbReference type="SAM" id="Phobius"/>
    </source>
</evidence>
<sequence length="77" mass="8903">MEDVADYRRKEGCTGKLSMISGVCIIPLIMTFYRKPETIDDMTYYIAAKLIELLESRQRCIADGMDESCPRSVWIDF</sequence>
<dbReference type="AlphaFoldDB" id="C0FZV5"/>
<accession>C0FZV5</accession>
<name>C0FZV5_9FIRM</name>
<proteinExistence type="predicted"/>
<reference evidence="2 3" key="1">
    <citation type="submission" date="2009-02" db="EMBL/GenBank/DDBJ databases">
        <authorList>
            <person name="Fulton L."/>
            <person name="Clifton S."/>
            <person name="Fulton B."/>
            <person name="Xu J."/>
            <person name="Minx P."/>
            <person name="Pepin K.H."/>
            <person name="Johnson M."/>
            <person name="Bhonagiri V."/>
            <person name="Nash W.E."/>
            <person name="Mardis E.R."/>
            <person name="Wilson R.K."/>
        </authorList>
    </citation>
    <scope>NUCLEOTIDE SEQUENCE [LARGE SCALE GENOMIC DNA]</scope>
    <source>
        <strain evidence="2 3">DSM 16841</strain>
    </source>
</reference>
<keyword evidence="1" id="KW-1133">Transmembrane helix</keyword>
<reference evidence="2 3" key="2">
    <citation type="submission" date="2009-03" db="EMBL/GenBank/DDBJ databases">
        <title>Draft genome sequence of Roseburia inulinivorans (DSM 16841).</title>
        <authorList>
            <person name="Sudarsanam P."/>
            <person name="Ley R."/>
            <person name="Guruge J."/>
            <person name="Turnbaugh P.J."/>
            <person name="Mahowald M."/>
            <person name="Liep D."/>
            <person name="Gordon J."/>
        </authorList>
    </citation>
    <scope>NUCLEOTIDE SEQUENCE [LARGE SCALE GENOMIC DNA]</scope>
    <source>
        <strain evidence="2 3">DSM 16841</strain>
    </source>
</reference>
<gene>
    <name evidence="2" type="ORF">ROSEINA2194_04302</name>
</gene>
<evidence type="ECO:0000313" key="2">
    <source>
        <dbReference type="EMBL" id="EEG91825.1"/>
    </source>
</evidence>
<keyword evidence="1" id="KW-0812">Transmembrane</keyword>